<dbReference type="PRINTS" id="PR00127">
    <property type="entry name" value="CLPPROTEASEP"/>
</dbReference>
<gene>
    <name evidence="7" type="ORF">DS742_11790</name>
</gene>
<dbReference type="CDD" id="cd07016">
    <property type="entry name" value="S14_ClpP_1"/>
    <property type="match status" value="1"/>
</dbReference>
<comment type="caution">
    <text evidence="7">The sequence shown here is derived from an EMBL/GenBank/DDBJ whole genome shotgun (WGS) entry which is preliminary data.</text>
</comment>
<evidence type="ECO:0000256" key="2">
    <source>
        <dbReference type="ARBA" id="ARBA00022490"/>
    </source>
</evidence>
<name>A0A3E2NCR6_9FIRM</name>
<dbReference type="PANTHER" id="PTHR10381:SF70">
    <property type="entry name" value="ATP-DEPENDENT CLP PROTEASE PROTEOLYTIC SUBUNIT"/>
    <property type="match status" value="1"/>
</dbReference>
<dbReference type="Proteomes" id="UP000260680">
    <property type="component" value="Unassembled WGS sequence"/>
</dbReference>
<dbReference type="RefSeq" id="WP_117417211.1">
    <property type="nucleotide sequence ID" value="NZ_QOHO01000031.1"/>
</dbReference>
<dbReference type="GO" id="GO:0004176">
    <property type="term" value="F:ATP-dependent peptidase activity"/>
    <property type="evidence" value="ECO:0007669"/>
    <property type="project" value="InterPro"/>
</dbReference>
<evidence type="ECO:0000256" key="6">
    <source>
        <dbReference type="RuleBase" id="RU003567"/>
    </source>
</evidence>
<dbReference type="Pfam" id="PF00574">
    <property type="entry name" value="CLP_protease"/>
    <property type="match status" value="1"/>
</dbReference>
<dbReference type="InterPro" id="IPR001907">
    <property type="entry name" value="ClpP"/>
</dbReference>
<dbReference type="EMBL" id="QOHO01000031">
    <property type="protein sequence ID" value="RFZ78785.1"/>
    <property type="molecule type" value="Genomic_DNA"/>
</dbReference>
<keyword evidence="4" id="KW-0378">Hydrolase</keyword>
<dbReference type="AlphaFoldDB" id="A0A3E2NCR6"/>
<accession>A0A3E2NCR6</accession>
<dbReference type="InterPro" id="IPR023562">
    <property type="entry name" value="ClpP/TepA"/>
</dbReference>
<keyword evidence="2" id="KW-0963">Cytoplasm</keyword>
<dbReference type="SUPFAM" id="SSF52096">
    <property type="entry name" value="ClpP/crotonase"/>
    <property type="match status" value="1"/>
</dbReference>
<evidence type="ECO:0000256" key="5">
    <source>
        <dbReference type="ARBA" id="ARBA00022825"/>
    </source>
</evidence>
<comment type="similarity">
    <text evidence="1 6">Belongs to the peptidase S14 family.</text>
</comment>
<dbReference type="OrthoDB" id="9806592at2"/>
<dbReference type="GO" id="GO:0004252">
    <property type="term" value="F:serine-type endopeptidase activity"/>
    <property type="evidence" value="ECO:0007669"/>
    <property type="project" value="InterPro"/>
</dbReference>
<keyword evidence="5" id="KW-0720">Serine protease</keyword>
<evidence type="ECO:0000313" key="7">
    <source>
        <dbReference type="EMBL" id="RFZ78785.1"/>
    </source>
</evidence>
<evidence type="ECO:0000256" key="1">
    <source>
        <dbReference type="ARBA" id="ARBA00007039"/>
    </source>
</evidence>
<evidence type="ECO:0000313" key="8">
    <source>
        <dbReference type="Proteomes" id="UP000260680"/>
    </source>
</evidence>
<reference evidence="7 8" key="1">
    <citation type="submission" date="2018-07" db="EMBL/GenBank/DDBJ databases">
        <title>New species, Clostridium PI-S10-A1B.</title>
        <authorList>
            <person name="Krishna G."/>
            <person name="Summeta K."/>
            <person name="Shikha S."/>
            <person name="Prabhu P.B."/>
            <person name="Suresh K."/>
        </authorList>
    </citation>
    <scope>NUCLEOTIDE SEQUENCE [LARGE SCALE GENOMIC DNA]</scope>
    <source>
        <strain evidence="7 8">PI-S10-A1B</strain>
    </source>
</reference>
<evidence type="ECO:0000256" key="3">
    <source>
        <dbReference type="ARBA" id="ARBA00022670"/>
    </source>
</evidence>
<keyword evidence="3 7" id="KW-0645">Protease</keyword>
<dbReference type="GO" id="GO:0009368">
    <property type="term" value="C:endopeptidase Clp complex"/>
    <property type="evidence" value="ECO:0007669"/>
    <property type="project" value="TreeGrafter"/>
</dbReference>
<dbReference type="GO" id="GO:0051117">
    <property type="term" value="F:ATPase binding"/>
    <property type="evidence" value="ECO:0007669"/>
    <property type="project" value="TreeGrafter"/>
</dbReference>
<dbReference type="PANTHER" id="PTHR10381">
    <property type="entry name" value="ATP-DEPENDENT CLP PROTEASE PROTEOLYTIC SUBUNIT"/>
    <property type="match status" value="1"/>
</dbReference>
<evidence type="ECO:0000256" key="4">
    <source>
        <dbReference type="ARBA" id="ARBA00022801"/>
    </source>
</evidence>
<dbReference type="GO" id="GO:0006515">
    <property type="term" value="P:protein quality control for misfolded or incompletely synthesized proteins"/>
    <property type="evidence" value="ECO:0007669"/>
    <property type="project" value="TreeGrafter"/>
</dbReference>
<protein>
    <recommendedName>
        <fullName evidence="6">ATP-dependent Clp protease proteolytic subunit</fullName>
    </recommendedName>
</protein>
<dbReference type="NCBIfam" id="NF045542">
    <property type="entry name" value="Clp_rel_HeadMat"/>
    <property type="match status" value="1"/>
</dbReference>
<organism evidence="7 8">
    <name type="scientific">Lacrimispora amygdalina</name>
    <dbReference type="NCBI Taxonomy" id="253257"/>
    <lineage>
        <taxon>Bacteria</taxon>
        <taxon>Bacillati</taxon>
        <taxon>Bacillota</taxon>
        <taxon>Clostridia</taxon>
        <taxon>Lachnospirales</taxon>
        <taxon>Lachnospiraceae</taxon>
        <taxon>Lacrimispora</taxon>
    </lineage>
</organism>
<dbReference type="InterPro" id="IPR029045">
    <property type="entry name" value="ClpP/crotonase-like_dom_sf"/>
</dbReference>
<sequence length="227" mass="25178">MKRIDIKGAIIPNDYKWYYDYLEMDSTTPKDVYNVLGAAFNEPLEVYINSPGGVIDVGSEIYTMLRSHQGNVDIYIVGEACSAASIIAMARHCEMSPTALMMVHCASTGAQGNHSDFEKTAEVLKTADDALANAYVIKSGMSKEDALLMMEKETWLTADQALEKGLIDGIMFDEKNNTNGQLVAGNFALPSQERMNQIKKMINEQDTDQGDAAFLMSKIKNLRLKER</sequence>
<dbReference type="Gene3D" id="3.90.226.10">
    <property type="entry name" value="2-enoyl-CoA Hydratase, Chain A, domain 1"/>
    <property type="match status" value="1"/>
</dbReference>
<proteinExistence type="inferred from homology"/>